<reference evidence="4" key="1">
    <citation type="submission" date="2021-01" db="EMBL/GenBank/DDBJ databases">
        <authorList>
            <person name="Corre E."/>
            <person name="Pelletier E."/>
            <person name="Niang G."/>
            <person name="Scheremetjew M."/>
            <person name="Finn R."/>
            <person name="Kale V."/>
            <person name="Holt S."/>
            <person name="Cochrane G."/>
            <person name="Meng A."/>
            <person name="Brown T."/>
            <person name="Cohen L."/>
        </authorList>
    </citation>
    <scope>NUCLEOTIDE SEQUENCE</scope>
    <source>
        <strain evidence="4">GSBS06</strain>
    </source>
</reference>
<dbReference type="PANTHER" id="PTHR10458:SF22">
    <property type="entry name" value="PEPTIDE DEFORMYLASE"/>
    <property type="match status" value="1"/>
</dbReference>
<evidence type="ECO:0000256" key="1">
    <source>
        <dbReference type="ARBA" id="ARBA00010759"/>
    </source>
</evidence>
<comment type="similarity">
    <text evidence="1 3">Belongs to the polypeptide deformylase family.</text>
</comment>
<dbReference type="Gene3D" id="3.90.45.10">
    <property type="entry name" value="Peptide deformylase"/>
    <property type="match status" value="1"/>
</dbReference>
<evidence type="ECO:0000256" key="3">
    <source>
        <dbReference type="RuleBase" id="RU362111"/>
    </source>
</evidence>
<name>A0A7S3PFK6_9STRA</name>
<dbReference type="PRINTS" id="PR01576">
    <property type="entry name" value="PDEFORMYLASE"/>
</dbReference>
<organism evidence="4">
    <name type="scientific">Aplanochytrium stocchinoi</name>
    <dbReference type="NCBI Taxonomy" id="215587"/>
    <lineage>
        <taxon>Eukaryota</taxon>
        <taxon>Sar</taxon>
        <taxon>Stramenopiles</taxon>
        <taxon>Bigyra</taxon>
        <taxon>Labyrinthulomycetes</taxon>
        <taxon>Thraustochytrida</taxon>
        <taxon>Thraustochytriidae</taxon>
        <taxon>Aplanochytrium</taxon>
    </lineage>
</organism>
<dbReference type="InterPro" id="IPR036821">
    <property type="entry name" value="Peptide_deformylase_sf"/>
</dbReference>
<evidence type="ECO:0000256" key="2">
    <source>
        <dbReference type="ARBA" id="ARBA00012175"/>
    </source>
</evidence>
<dbReference type="CDD" id="cd00487">
    <property type="entry name" value="Pep_deformylase"/>
    <property type="match status" value="1"/>
</dbReference>
<dbReference type="GO" id="GO:0046872">
    <property type="term" value="F:metal ion binding"/>
    <property type="evidence" value="ECO:0007669"/>
    <property type="project" value="UniProtKB-KW"/>
</dbReference>
<gene>
    <name evidence="4" type="ORF">ASTO00021_LOCUS3923</name>
</gene>
<keyword evidence="3" id="KW-0479">Metal-binding</keyword>
<proteinExistence type="inferred from homology"/>
<keyword evidence="3" id="KW-0648">Protein biosynthesis</keyword>
<dbReference type="InterPro" id="IPR023635">
    <property type="entry name" value="Peptide_deformylase"/>
</dbReference>
<dbReference type="EC" id="3.5.1.88" evidence="2 3"/>
<dbReference type="SUPFAM" id="SSF56420">
    <property type="entry name" value="Peptide deformylase"/>
    <property type="match status" value="1"/>
</dbReference>
<dbReference type="GO" id="GO:0042586">
    <property type="term" value="F:peptide deformylase activity"/>
    <property type="evidence" value="ECO:0007669"/>
    <property type="project" value="UniProtKB-EC"/>
</dbReference>
<dbReference type="HAMAP" id="MF_00163">
    <property type="entry name" value="Pep_deformylase"/>
    <property type="match status" value="1"/>
</dbReference>
<dbReference type="PANTHER" id="PTHR10458">
    <property type="entry name" value="PEPTIDE DEFORMYLASE"/>
    <property type="match status" value="1"/>
</dbReference>
<evidence type="ECO:0000313" key="4">
    <source>
        <dbReference type="EMBL" id="CAE0433602.1"/>
    </source>
</evidence>
<dbReference type="AlphaFoldDB" id="A0A7S3PFK6"/>
<keyword evidence="3" id="KW-0378">Hydrolase</keyword>
<dbReference type="EMBL" id="HBIN01005441">
    <property type="protein sequence ID" value="CAE0433602.1"/>
    <property type="molecule type" value="Transcribed_RNA"/>
</dbReference>
<comment type="catalytic activity">
    <reaction evidence="3">
        <text>N-terminal N-formyl-L-methionyl-[peptide] + H2O = N-terminal L-methionyl-[peptide] + formate</text>
        <dbReference type="Rhea" id="RHEA:24420"/>
        <dbReference type="Rhea" id="RHEA-COMP:10639"/>
        <dbReference type="Rhea" id="RHEA-COMP:10640"/>
        <dbReference type="ChEBI" id="CHEBI:15377"/>
        <dbReference type="ChEBI" id="CHEBI:15740"/>
        <dbReference type="ChEBI" id="CHEBI:49298"/>
        <dbReference type="ChEBI" id="CHEBI:64731"/>
        <dbReference type="EC" id="3.5.1.88"/>
    </reaction>
</comment>
<accession>A0A7S3PFK6</accession>
<protein>
    <recommendedName>
        <fullName evidence="2 3">Peptide deformylase</fullName>
        <ecNumber evidence="2 3">3.5.1.88</ecNumber>
    </recommendedName>
</protein>
<comment type="function">
    <text evidence="3">Removes the formyl group from the N-terminal Met of newly synthesized proteins.</text>
</comment>
<sequence length="258" mass="29435">MKSILKLGNPVLRQVCRNVLPNSAETKHTVKKLFETASQHPCWGISAPQIGISERIFLMVTPVVENDVNVANKRNDNPLPTIGTPILLPDLGFNVHYTGIVNPRVLEVSEEVEIDYETCLSAPGIAALIPRHCWVDVSFYTHDYKKREHRLYGHQARLFQHEIDHLDGIVFLDRILDTCDIVMESEVRDWLNDDSIAASRYDEDEELGLRRKDSPLRISHEIAYMSKADDCYYPLDDGEDDSQEADARSYFASMYVLS</sequence>
<dbReference type="GO" id="GO:0006412">
    <property type="term" value="P:translation"/>
    <property type="evidence" value="ECO:0007669"/>
    <property type="project" value="UniProtKB-KW"/>
</dbReference>
<dbReference type="Pfam" id="PF01327">
    <property type="entry name" value="Pep_deformylase"/>
    <property type="match status" value="1"/>
</dbReference>